<name>A0A6A2YZT6_HIBSY</name>
<dbReference type="Proteomes" id="UP000436088">
    <property type="component" value="Unassembled WGS sequence"/>
</dbReference>
<accession>A0A6A2YZT6</accession>
<sequence>MESSGDLSGTDVKGNGTDNSKIASINDNAMTSLASAMKDSNCSRSLTIEISLNKLTSPSPLSSGTTKRFEKPMSVRKDGHFSCLSVSKMGEKLSISFRYEKVELVSPQEVVKPRDGNSRKKQVEYPETDTSNRMKYDARRYREWLGSRARKDMVSGSHRKQSGNNSEVCKKVKVTVVEMVDNFMGLLIDQPTPMLDPPIEPSLTSLGAAPPVKMSNHQPPAVALDSSSAIHGAQSNWVGIKQQPHTLEP</sequence>
<feature type="region of interest" description="Disordered" evidence="1">
    <location>
        <begin position="206"/>
        <end position="228"/>
    </location>
</feature>
<gene>
    <name evidence="2" type="ORF">F3Y22_tig00111105pilonHSYRG00511</name>
</gene>
<feature type="region of interest" description="Disordered" evidence="1">
    <location>
        <begin position="1"/>
        <end position="24"/>
    </location>
</feature>
<reference evidence="2" key="1">
    <citation type="submission" date="2019-09" db="EMBL/GenBank/DDBJ databases">
        <title>Draft genome information of white flower Hibiscus syriacus.</title>
        <authorList>
            <person name="Kim Y.-M."/>
        </authorList>
    </citation>
    <scope>NUCLEOTIDE SEQUENCE [LARGE SCALE GENOMIC DNA]</scope>
    <source>
        <strain evidence="2">YM2019G1</strain>
    </source>
</reference>
<comment type="caution">
    <text evidence="2">The sequence shown here is derived from an EMBL/GenBank/DDBJ whole genome shotgun (WGS) entry which is preliminary data.</text>
</comment>
<proteinExistence type="predicted"/>
<protein>
    <submittedName>
        <fullName evidence="2">Uncharacterized protein</fullName>
    </submittedName>
</protein>
<dbReference type="AlphaFoldDB" id="A0A6A2YZT6"/>
<evidence type="ECO:0000313" key="2">
    <source>
        <dbReference type="EMBL" id="KAE8684823.1"/>
    </source>
</evidence>
<organism evidence="2 3">
    <name type="scientific">Hibiscus syriacus</name>
    <name type="common">Rose of Sharon</name>
    <dbReference type="NCBI Taxonomy" id="106335"/>
    <lineage>
        <taxon>Eukaryota</taxon>
        <taxon>Viridiplantae</taxon>
        <taxon>Streptophyta</taxon>
        <taxon>Embryophyta</taxon>
        <taxon>Tracheophyta</taxon>
        <taxon>Spermatophyta</taxon>
        <taxon>Magnoliopsida</taxon>
        <taxon>eudicotyledons</taxon>
        <taxon>Gunneridae</taxon>
        <taxon>Pentapetalae</taxon>
        <taxon>rosids</taxon>
        <taxon>malvids</taxon>
        <taxon>Malvales</taxon>
        <taxon>Malvaceae</taxon>
        <taxon>Malvoideae</taxon>
        <taxon>Hibiscus</taxon>
    </lineage>
</organism>
<evidence type="ECO:0000313" key="3">
    <source>
        <dbReference type="Proteomes" id="UP000436088"/>
    </source>
</evidence>
<dbReference type="EMBL" id="VEPZ02001236">
    <property type="protein sequence ID" value="KAE8684823.1"/>
    <property type="molecule type" value="Genomic_DNA"/>
</dbReference>
<keyword evidence="3" id="KW-1185">Reference proteome</keyword>
<evidence type="ECO:0000256" key="1">
    <source>
        <dbReference type="SAM" id="MobiDB-lite"/>
    </source>
</evidence>